<keyword evidence="2" id="KW-1133">Transmembrane helix</keyword>
<feature type="compositionally biased region" description="Basic residues" evidence="1">
    <location>
        <begin position="58"/>
        <end position="68"/>
    </location>
</feature>
<feature type="transmembrane region" description="Helical" evidence="2">
    <location>
        <begin position="165"/>
        <end position="182"/>
    </location>
</feature>
<protein>
    <submittedName>
        <fullName evidence="3">Uncharacterized protein</fullName>
    </submittedName>
</protein>
<sequence length="183" mass="20037">MLTPHGCLVRAMGGGYNRLDRFEPRQGSTSQFRPRSAFLPAAKPSARAANASSAMHVARPRTPNRRGHKTDGRHTIRADAPQSRRRAASDVDDSGAHHATWRRCHRQGKSLATSTPYSRDFRDDRASAGERDAVACPVAIELPEGACLVRAGAGTFRRGWKCTRLYVLIVHTVCLGIVLRVVA</sequence>
<feature type="region of interest" description="Disordered" evidence="1">
    <location>
        <begin position="105"/>
        <end position="124"/>
    </location>
</feature>
<evidence type="ECO:0000313" key="4">
    <source>
        <dbReference type="Proteomes" id="UP000292082"/>
    </source>
</evidence>
<evidence type="ECO:0000256" key="2">
    <source>
        <dbReference type="SAM" id="Phobius"/>
    </source>
</evidence>
<reference evidence="3 4" key="1">
    <citation type="submission" date="2019-01" db="EMBL/GenBank/DDBJ databases">
        <title>Draft genome sequences of three monokaryotic isolates of the white-rot basidiomycete fungus Dichomitus squalens.</title>
        <authorList>
            <consortium name="DOE Joint Genome Institute"/>
            <person name="Lopez S.C."/>
            <person name="Andreopoulos B."/>
            <person name="Pangilinan J."/>
            <person name="Lipzen A."/>
            <person name="Riley R."/>
            <person name="Ahrendt S."/>
            <person name="Ng V."/>
            <person name="Barry K."/>
            <person name="Daum C."/>
            <person name="Grigoriev I.V."/>
            <person name="Hilden K.S."/>
            <person name="Makela M.R."/>
            <person name="de Vries R.P."/>
        </authorList>
    </citation>
    <scope>NUCLEOTIDE SEQUENCE [LARGE SCALE GENOMIC DNA]</scope>
    <source>
        <strain evidence="3 4">CBS 464.89</strain>
    </source>
</reference>
<dbReference type="Proteomes" id="UP000292082">
    <property type="component" value="Unassembled WGS sequence"/>
</dbReference>
<evidence type="ECO:0000313" key="3">
    <source>
        <dbReference type="EMBL" id="TBU65321.1"/>
    </source>
</evidence>
<accession>A0A4Q9QDV2</accession>
<gene>
    <name evidence="3" type="ORF">BD310DRAFT_2910</name>
</gene>
<name>A0A4Q9QDV2_9APHY</name>
<keyword evidence="2" id="KW-0812">Transmembrane</keyword>
<evidence type="ECO:0000256" key="1">
    <source>
        <dbReference type="SAM" id="MobiDB-lite"/>
    </source>
</evidence>
<keyword evidence="2" id="KW-0472">Membrane</keyword>
<dbReference type="EMBL" id="ML145084">
    <property type="protein sequence ID" value="TBU65321.1"/>
    <property type="molecule type" value="Genomic_DNA"/>
</dbReference>
<keyword evidence="4" id="KW-1185">Reference proteome</keyword>
<proteinExistence type="predicted"/>
<dbReference type="AlphaFoldDB" id="A0A4Q9QDV2"/>
<feature type="compositionally biased region" description="Low complexity" evidence="1">
    <location>
        <begin position="42"/>
        <end position="57"/>
    </location>
</feature>
<organism evidence="3 4">
    <name type="scientific">Dichomitus squalens</name>
    <dbReference type="NCBI Taxonomy" id="114155"/>
    <lineage>
        <taxon>Eukaryota</taxon>
        <taxon>Fungi</taxon>
        <taxon>Dikarya</taxon>
        <taxon>Basidiomycota</taxon>
        <taxon>Agaricomycotina</taxon>
        <taxon>Agaricomycetes</taxon>
        <taxon>Polyporales</taxon>
        <taxon>Polyporaceae</taxon>
        <taxon>Dichomitus</taxon>
    </lineage>
</organism>
<feature type="region of interest" description="Disordered" evidence="1">
    <location>
        <begin position="42"/>
        <end position="100"/>
    </location>
</feature>